<reference evidence="1" key="1">
    <citation type="submission" date="2022-08" db="EMBL/GenBank/DDBJ databases">
        <title>Complete genome sequence of Mycoplasma molare type strain H 542.</title>
        <authorList>
            <person name="Spergser J."/>
        </authorList>
    </citation>
    <scope>NUCLEOTIDE SEQUENCE</scope>
    <source>
        <strain evidence="1">H 542</strain>
    </source>
</reference>
<sequence length="96" mass="11513">MKIKMTVKKTISLSKEDYDLIKINAQERGKSFSQFLRETALIRIREDDKLTLAEYLRKYIEPIDEEEQAEIDEMRRNGKLDIDPEEWEQIKKEHGI</sequence>
<evidence type="ECO:0008006" key="3">
    <source>
        <dbReference type="Google" id="ProtNLM"/>
    </source>
</evidence>
<dbReference type="Proteomes" id="UP001058364">
    <property type="component" value="Chromosome"/>
</dbReference>
<dbReference type="InterPro" id="IPR053842">
    <property type="entry name" value="NikA-like"/>
</dbReference>
<name>A0ABY5TTA0_9BACT</name>
<keyword evidence="2" id="KW-1185">Reference proteome</keyword>
<accession>A0ABY5TTA0</accession>
<gene>
    <name evidence="1" type="ORF">NX772_02180</name>
</gene>
<evidence type="ECO:0000313" key="2">
    <source>
        <dbReference type="Proteomes" id="UP001058364"/>
    </source>
</evidence>
<dbReference type="Pfam" id="PF21983">
    <property type="entry name" value="NikA-like"/>
    <property type="match status" value="1"/>
</dbReference>
<dbReference type="RefSeq" id="WP_036450306.1">
    <property type="nucleotide sequence ID" value="NZ_CP103423.1"/>
</dbReference>
<proteinExistence type="predicted"/>
<protein>
    <recommendedName>
        <fullName evidence="3">Antitoxin</fullName>
    </recommendedName>
</protein>
<dbReference type="EMBL" id="CP103423">
    <property type="protein sequence ID" value="UWD33897.1"/>
    <property type="molecule type" value="Genomic_DNA"/>
</dbReference>
<organism evidence="1 2">
    <name type="scientific">Mesomycoplasma molare</name>
    <dbReference type="NCBI Taxonomy" id="171288"/>
    <lineage>
        <taxon>Bacteria</taxon>
        <taxon>Bacillati</taxon>
        <taxon>Mycoplasmatota</taxon>
        <taxon>Mycoplasmoidales</taxon>
        <taxon>Metamycoplasmataceae</taxon>
        <taxon>Mesomycoplasma</taxon>
    </lineage>
</organism>
<evidence type="ECO:0000313" key="1">
    <source>
        <dbReference type="EMBL" id="UWD33897.1"/>
    </source>
</evidence>